<comment type="caution">
    <text evidence="1">The sequence shown here is derived from an EMBL/GenBank/DDBJ whole genome shotgun (WGS) entry which is preliminary data.</text>
</comment>
<dbReference type="Proteomes" id="UP000006967">
    <property type="component" value="Unassembled WGS sequence"/>
</dbReference>
<dbReference type="EMBL" id="AHFG01000101">
    <property type="protein sequence ID" value="EJR60911.1"/>
    <property type="molecule type" value="Genomic_DNA"/>
</dbReference>
<evidence type="ECO:0000313" key="1">
    <source>
        <dbReference type="EMBL" id="EJR60911.1"/>
    </source>
</evidence>
<name>A0A9W5KQS0_BACCE</name>
<organism evidence="1 2">
    <name type="scientific">Bacillus cereus VD154</name>
    <dbReference type="NCBI Taxonomy" id="1053238"/>
    <lineage>
        <taxon>Bacteria</taxon>
        <taxon>Bacillati</taxon>
        <taxon>Bacillota</taxon>
        <taxon>Bacilli</taxon>
        <taxon>Bacillales</taxon>
        <taxon>Bacillaceae</taxon>
        <taxon>Bacillus</taxon>
        <taxon>Bacillus cereus group</taxon>
    </lineage>
</organism>
<dbReference type="AlphaFoldDB" id="A0A9W5KQS0"/>
<reference evidence="1 2" key="1">
    <citation type="submission" date="2012-04" db="EMBL/GenBank/DDBJ databases">
        <title>The Genome Sequence of Bacillus cereus VD154.</title>
        <authorList>
            <consortium name="The Broad Institute Genome Sequencing Platform"/>
            <consortium name="The Broad Institute Genome Sequencing Center for Infectious Disease"/>
            <person name="Feldgarden M."/>
            <person name="Van der Auwera G.A."/>
            <person name="Mahillon J."/>
            <person name="Duprez V."/>
            <person name="Timmery S."/>
            <person name="Mattelet C."/>
            <person name="Dierick K."/>
            <person name="Sun M."/>
            <person name="Yu Z."/>
            <person name="Zhu L."/>
            <person name="Hu X."/>
            <person name="Shank E.B."/>
            <person name="Swiecicka I."/>
            <person name="Hansen B.M."/>
            <person name="Andrup L."/>
            <person name="Young S.K."/>
            <person name="Zeng Q."/>
            <person name="Gargeya S."/>
            <person name="Fitzgerald M."/>
            <person name="Haas B."/>
            <person name="Abouelleil A."/>
            <person name="Alvarado L."/>
            <person name="Arachchi H.M."/>
            <person name="Berlin A."/>
            <person name="Chapman S.B."/>
            <person name="Goldberg J."/>
            <person name="Griggs A."/>
            <person name="Gujja S."/>
            <person name="Hansen M."/>
            <person name="Howarth C."/>
            <person name="Imamovic A."/>
            <person name="Larimer J."/>
            <person name="McCowen C."/>
            <person name="Montmayeur A."/>
            <person name="Murphy C."/>
            <person name="Neiman D."/>
            <person name="Pearson M."/>
            <person name="Priest M."/>
            <person name="Roberts A."/>
            <person name="Saif S."/>
            <person name="Shea T."/>
            <person name="Sisk P."/>
            <person name="Sykes S."/>
            <person name="Wortman J."/>
            <person name="Nusbaum C."/>
            <person name="Birren B."/>
        </authorList>
    </citation>
    <scope>NUCLEOTIDE SEQUENCE [LARGE SCALE GENOMIC DNA]</scope>
    <source>
        <strain evidence="1 2">VD154</strain>
    </source>
</reference>
<proteinExistence type="predicted"/>
<gene>
    <name evidence="1" type="ORF">IK5_06059</name>
</gene>
<dbReference type="RefSeq" id="WP_002180799.1">
    <property type="nucleotide sequence ID" value="NZ_JH791887.1"/>
</dbReference>
<protein>
    <submittedName>
        <fullName evidence="1">Uncharacterized protein</fullName>
    </submittedName>
</protein>
<accession>A0A9W5KQS0</accession>
<sequence length="52" mass="5821">MKKILGTYKYFIVFLLLLQFIFVSESTSTTQIAEGTKHKTNFMMISDPGGSG</sequence>
<evidence type="ECO:0000313" key="2">
    <source>
        <dbReference type="Proteomes" id="UP000006967"/>
    </source>
</evidence>